<protein>
    <submittedName>
        <fullName evidence="1">Uncharacterized protein</fullName>
    </submittedName>
</protein>
<evidence type="ECO:0000313" key="2">
    <source>
        <dbReference type="Proteomes" id="UP001449657"/>
    </source>
</evidence>
<sequence length="69" mass="8065">MVKKVPDRLIIYTQDIENILGKSARSARKYMSRLRKIFQKERGQFISVEEFCAASGLTEEQVRIFIGRD</sequence>
<name>A0ABZ2Z562_9BACT</name>
<proteinExistence type="predicted"/>
<dbReference type="Proteomes" id="UP001449657">
    <property type="component" value="Chromosome"/>
</dbReference>
<evidence type="ECO:0000313" key="1">
    <source>
        <dbReference type="EMBL" id="WZN45649.1"/>
    </source>
</evidence>
<dbReference type="EMBL" id="CP150096">
    <property type="protein sequence ID" value="WZN45649.1"/>
    <property type="molecule type" value="Genomic_DNA"/>
</dbReference>
<dbReference type="RefSeq" id="WP_341840400.1">
    <property type="nucleotide sequence ID" value="NZ_CP149792.1"/>
</dbReference>
<organism evidence="1 2">
    <name type="scientific">Chitinophaga caseinilytica</name>
    <dbReference type="NCBI Taxonomy" id="2267521"/>
    <lineage>
        <taxon>Bacteria</taxon>
        <taxon>Pseudomonadati</taxon>
        <taxon>Bacteroidota</taxon>
        <taxon>Chitinophagia</taxon>
        <taxon>Chitinophagales</taxon>
        <taxon>Chitinophagaceae</taxon>
        <taxon>Chitinophaga</taxon>
    </lineage>
</organism>
<reference evidence="1 2" key="1">
    <citation type="submission" date="2024-03" db="EMBL/GenBank/DDBJ databases">
        <title>Chitinophaga caseinilytica sp. nov., a casein hydrolysing bacterium isolated from forest soil.</title>
        <authorList>
            <person name="Lee D.S."/>
            <person name="Han D.M."/>
            <person name="Baek J.H."/>
            <person name="Choi D.G."/>
            <person name="Jeon J.H."/>
            <person name="Jeon C.O."/>
        </authorList>
    </citation>
    <scope>NUCLEOTIDE SEQUENCE [LARGE SCALE GENOMIC DNA]</scope>
    <source>
        <strain evidence="1 2">KACC 19118</strain>
    </source>
</reference>
<accession>A0ABZ2Z562</accession>
<gene>
    <name evidence="1" type="ORF">WJU22_22370</name>
</gene>
<keyword evidence="2" id="KW-1185">Reference proteome</keyword>